<keyword evidence="4 6" id="KW-0472">Membrane</keyword>
<feature type="region of interest" description="Disordered" evidence="5">
    <location>
        <begin position="403"/>
        <end position="438"/>
    </location>
</feature>
<evidence type="ECO:0000313" key="8">
    <source>
        <dbReference type="Proteomes" id="UP000095751"/>
    </source>
</evidence>
<dbReference type="KEGG" id="fcy:FRACYDRAFT_233228"/>
<dbReference type="PANTHER" id="PTHR40855">
    <property type="entry name" value="DIOX_N DOMAIN-CONTAINING PROTEIN"/>
    <property type="match status" value="1"/>
</dbReference>
<evidence type="ECO:0000256" key="3">
    <source>
        <dbReference type="ARBA" id="ARBA00022989"/>
    </source>
</evidence>
<evidence type="ECO:0000256" key="2">
    <source>
        <dbReference type="ARBA" id="ARBA00022692"/>
    </source>
</evidence>
<accession>A0A1E7FY33</accession>
<gene>
    <name evidence="7" type="primary">Ctr_2</name>
    <name evidence="7" type="ORF">FRACYDRAFT_233228</name>
</gene>
<feature type="region of interest" description="Disordered" evidence="5">
    <location>
        <begin position="876"/>
        <end position="908"/>
    </location>
</feature>
<sequence length="908" mass="100502">MIVITMLPIKATIAFIIILAFSVTTTTVAAAAAATVTTYPHHKEHSIPTFSISDLRRLSLSSNNNNNNNKNDKIARIDEFREALSTTGLLAVRLDDDDDYGPQDNSSNSNNNNNNNMEEYYSRDRRIALAARYYSRDRRIALDGLCSCIDHPEFLKLDQTHELILSKSTTTRTSVATATVGLDHPLPLPNGLEETCGVEIVAAMEGLRDVVATVSKVFISAVDTTILLGGDSSKKSTTTTTLLRDEQRGKSYKSITDIVSAANHLEHFHVYTNNQEKEDDGKAKRETAHTDDDDDDDNRNNGNNNNNNNVAWDWHTDAGLFLVFVPAWDCNNNNGNDNSIDESFYYRDGRDGTPIRAKFDGGRTAIVMLGQGAQDWLNLPSSSSSSSSTVVSKKQAPLLKATSHSVRWGDDSNNNNNNDKSSSSYFMEQQQQQSQSQRRAWYGMMHLVPETAMIYGAKTLREVKQTLSLSHQKKNDYQPSSSHSDIDIDTGISLGCGNALSSSSSLVSLQDEEDYFLAGQQPNTNSHISRRRLKEHQDPSMCNNVTNFFCWMTCMDVPKPGQAELYIDAGYSLYCLDEAVLAKTGNISAAHEPCIERHDMACKGEWEKTVEGVPAANINVTSNPSDVVYPFCYGGTTMYMEGFQWIQSSTCVILLFPSWVLNSSWKYILAVIATFLCALGLEKFIQQRRKVMAYMESGTYRLFVSALFYGIQLSVGYLLMLIIMIYSFVLFMAVILGLVSGHILFNAKDAIWPIHESLNLDEIDAALDSNSDNNDDSDNRDETVADSFAGNGSNGSNGSNGDINSNRNEKSSFRNSTFSSSSATKVQMNLLANASEERALGEGSTHCQEFDDNEYYGSMDEIKDEEKAFVSAATASKIKKEQTKNNKAKRNSNHDVPEGSTPCCQQGM</sequence>
<dbReference type="GO" id="GO:0005375">
    <property type="term" value="F:copper ion transmembrane transporter activity"/>
    <property type="evidence" value="ECO:0007669"/>
    <property type="project" value="InterPro"/>
</dbReference>
<evidence type="ECO:0000313" key="7">
    <source>
        <dbReference type="EMBL" id="OEU23061.1"/>
    </source>
</evidence>
<protein>
    <submittedName>
        <fullName evidence="7">Copper transporter</fullName>
    </submittedName>
</protein>
<evidence type="ECO:0000256" key="6">
    <source>
        <dbReference type="SAM" id="Phobius"/>
    </source>
</evidence>
<dbReference type="Proteomes" id="UP000095751">
    <property type="component" value="Unassembled WGS sequence"/>
</dbReference>
<dbReference type="InterPro" id="IPR007274">
    <property type="entry name" value="Cop_transporter"/>
</dbReference>
<feature type="region of interest" description="Disordered" evidence="5">
    <location>
        <begin position="769"/>
        <end position="820"/>
    </location>
</feature>
<feature type="transmembrane region" description="Helical" evidence="6">
    <location>
        <begin position="717"/>
        <end position="739"/>
    </location>
</feature>
<dbReference type="GO" id="GO:0016020">
    <property type="term" value="C:membrane"/>
    <property type="evidence" value="ECO:0007669"/>
    <property type="project" value="UniProtKB-SubCell"/>
</dbReference>
<dbReference type="EMBL" id="KV784353">
    <property type="protein sequence ID" value="OEU23061.1"/>
    <property type="molecule type" value="Genomic_DNA"/>
</dbReference>
<feature type="region of interest" description="Disordered" evidence="5">
    <location>
        <begin position="97"/>
        <end position="117"/>
    </location>
</feature>
<feature type="region of interest" description="Disordered" evidence="5">
    <location>
        <begin position="271"/>
        <end position="310"/>
    </location>
</feature>
<dbReference type="OrthoDB" id="161814at2759"/>
<feature type="compositionally biased region" description="Low complexity" evidence="5">
    <location>
        <begin position="105"/>
        <end position="116"/>
    </location>
</feature>
<dbReference type="PANTHER" id="PTHR40855:SF1">
    <property type="entry name" value="CLAVAMINATE SYNTHASE-LIKE PROTEIN"/>
    <property type="match status" value="1"/>
</dbReference>
<feature type="transmembrane region" description="Helical" evidence="6">
    <location>
        <begin position="664"/>
        <end position="681"/>
    </location>
</feature>
<evidence type="ECO:0000256" key="4">
    <source>
        <dbReference type="ARBA" id="ARBA00023136"/>
    </source>
</evidence>
<feature type="compositionally biased region" description="Low complexity" evidence="5">
    <location>
        <begin position="300"/>
        <end position="309"/>
    </location>
</feature>
<keyword evidence="3 6" id="KW-1133">Transmembrane helix</keyword>
<feature type="compositionally biased region" description="Low complexity" evidence="5">
    <location>
        <begin position="411"/>
        <end position="437"/>
    </location>
</feature>
<keyword evidence="2 6" id="KW-0812">Transmembrane</keyword>
<dbReference type="Pfam" id="PF04145">
    <property type="entry name" value="Ctr"/>
    <property type="match status" value="1"/>
</dbReference>
<reference evidence="7 8" key="1">
    <citation type="submission" date="2016-09" db="EMBL/GenBank/DDBJ databases">
        <title>Extensive genetic diversity and differential bi-allelic expression allows diatom success in the polar Southern Ocean.</title>
        <authorList>
            <consortium name="DOE Joint Genome Institute"/>
            <person name="Mock T."/>
            <person name="Otillar R.P."/>
            <person name="Strauss J."/>
            <person name="Dupont C."/>
            <person name="Frickenhaus S."/>
            <person name="Maumus F."/>
            <person name="Mcmullan M."/>
            <person name="Sanges R."/>
            <person name="Schmutz J."/>
            <person name="Toseland A."/>
            <person name="Valas R."/>
            <person name="Veluchamy A."/>
            <person name="Ward B.J."/>
            <person name="Allen A."/>
            <person name="Barry K."/>
            <person name="Falciatore A."/>
            <person name="Ferrante M."/>
            <person name="Fortunato A.E."/>
            <person name="Gloeckner G."/>
            <person name="Gruber A."/>
            <person name="Hipkin R."/>
            <person name="Janech M."/>
            <person name="Kroth P."/>
            <person name="Leese F."/>
            <person name="Lindquist E."/>
            <person name="Lyon B.R."/>
            <person name="Martin J."/>
            <person name="Mayer C."/>
            <person name="Parker M."/>
            <person name="Quesneville H."/>
            <person name="Raymond J."/>
            <person name="Uhlig C."/>
            <person name="Valentin K.U."/>
            <person name="Worden A.Z."/>
            <person name="Armbrust E.V."/>
            <person name="Bowler C."/>
            <person name="Green B."/>
            <person name="Moulton V."/>
            <person name="Van Oosterhout C."/>
            <person name="Grigoriev I."/>
        </authorList>
    </citation>
    <scope>NUCLEOTIDE SEQUENCE [LARGE SCALE GENOMIC DNA]</scope>
    <source>
        <strain evidence="7 8">CCMP1102</strain>
    </source>
</reference>
<evidence type="ECO:0000256" key="5">
    <source>
        <dbReference type="SAM" id="MobiDB-lite"/>
    </source>
</evidence>
<feature type="compositionally biased region" description="Low complexity" evidence="5">
    <location>
        <begin position="790"/>
        <end position="806"/>
    </location>
</feature>
<dbReference type="AlphaFoldDB" id="A0A1E7FY33"/>
<evidence type="ECO:0000256" key="1">
    <source>
        <dbReference type="ARBA" id="ARBA00004370"/>
    </source>
</evidence>
<comment type="subcellular location">
    <subcellularLocation>
        <location evidence="1">Membrane</location>
    </subcellularLocation>
</comment>
<dbReference type="InParanoid" id="A0A1E7FY33"/>
<feature type="compositionally biased region" description="Basic and acidic residues" evidence="5">
    <location>
        <begin position="271"/>
        <end position="290"/>
    </location>
</feature>
<organism evidence="7 8">
    <name type="scientific">Fragilariopsis cylindrus CCMP1102</name>
    <dbReference type="NCBI Taxonomy" id="635003"/>
    <lineage>
        <taxon>Eukaryota</taxon>
        <taxon>Sar</taxon>
        <taxon>Stramenopiles</taxon>
        <taxon>Ochrophyta</taxon>
        <taxon>Bacillariophyta</taxon>
        <taxon>Bacillariophyceae</taxon>
        <taxon>Bacillariophycidae</taxon>
        <taxon>Bacillariales</taxon>
        <taxon>Bacillariaceae</taxon>
        <taxon>Fragilariopsis</taxon>
    </lineage>
</organism>
<name>A0A1E7FY33_9STRA</name>
<keyword evidence="8" id="KW-1185">Reference proteome</keyword>
<proteinExistence type="predicted"/>